<evidence type="ECO:0000256" key="3">
    <source>
        <dbReference type="ARBA" id="ARBA00022679"/>
    </source>
</evidence>
<evidence type="ECO:0000256" key="7">
    <source>
        <dbReference type="PROSITE-ProRule" id="PRU01015"/>
    </source>
</evidence>
<evidence type="ECO:0000259" key="9">
    <source>
        <dbReference type="Pfam" id="PF13847"/>
    </source>
</evidence>
<dbReference type="InterPro" id="IPR025714">
    <property type="entry name" value="Methyltranfer_dom"/>
</dbReference>
<feature type="domain" description="Methyltransferase" evidence="9">
    <location>
        <begin position="352"/>
        <end position="460"/>
    </location>
</feature>
<reference evidence="11" key="1">
    <citation type="journal article" date="2020" name="Fungal Divers.">
        <title>Resolving the Mortierellaceae phylogeny through synthesis of multi-gene phylogenetics and phylogenomics.</title>
        <authorList>
            <person name="Vandepol N."/>
            <person name="Liber J."/>
            <person name="Desiro A."/>
            <person name="Na H."/>
            <person name="Kennedy M."/>
            <person name="Barry K."/>
            <person name="Grigoriev I.V."/>
            <person name="Miller A.N."/>
            <person name="O'Donnell K."/>
            <person name="Stajich J.E."/>
            <person name="Bonito G."/>
        </authorList>
    </citation>
    <scope>NUCLEOTIDE SEQUENCE</scope>
    <source>
        <strain evidence="11">KOD1015</strain>
    </source>
</reference>
<keyword evidence="4 7" id="KW-0949">S-adenosyl-L-methionine</keyword>
<dbReference type="GO" id="GO:0032259">
    <property type="term" value="P:methylation"/>
    <property type="evidence" value="ECO:0007669"/>
    <property type="project" value="UniProtKB-KW"/>
</dbReference>
<dbReference type="PANTHER" id="PTHR11006">
    <property type="entry name" value="PROTEIN ARGININE N-METHYLTRANSFERASE"/>
    <property type="match status" value="1"/>
</dbReference>
<dbReference type="SUPFAM" id="SSF53335">
    <property type="entry name" value="S-adenosyl-L-methionine-dependent methyltransferases"/>
    <property type="match status" value="1"/>
</dbReference>
<organism evidence="11 12">
    <name type="scientific">Lunasporangiospora selenospora</name>
    <dbReference type="NCBI Taxonomy" id="979761"/>
    <lineage>
        <taxon>Eukaryota</taxon>
        <taxon>Fungi</taxon>
        <taxon>Fungi incertae sedis</taxon>
        <taxon>Mucoromycota</taxon>
        <taxon>Mortierellomycotina</taxon>
        <taxon>Mortierellomycetes</taxon>
        <taxon>Mortierellales</taxon>
        <taxon>Mortierellaceae</taxon>
        <taxon>Lunasporangiospora</taxon>
    </lineage>
</organism>
<dbReference type="Proteomes" id="UP000780801">
    <property type="component" value="Unassembled WGS sequence"/>
</dbReference>
<dbReference type="PANTHER" id="PTHR11006:SF123">
    <property type="entry name" value="RIBOSOMAL PROTEIN ARGININE N-METHYLTRANSFERASE RMT3"/>
    <property type="match status" value="1"/>
</dbReference>
<evidence type="ECO:0000259" key="10">
    <source>
        <dbReference type="Pfam" id="PF22528"/>
    </source>
</evidence>
<evidence type="ECO:0000256" key="2">
    <source>
        <dbReference type="ARBA" id="ARBA00022603"/>
    </source>
</evidence>
<dbReference type="InterPro" id="IPR055135">
    <property type="entry name" value="PRMT_dom"/>
</dbReference>
<gene>
    <name evidence="11" type="ORF">BGW38_004402</name>
</gene>
<feature type="region of interest" description="Disordered" evidence="8">
    <location>
        <begin position="1"/>
        <end position="39"/>
    </location>
</feature>
<evidence type="ECO:0000313" key="11">
    <source>
        <dbReference type="EMBL" id="KAF9579371.1"/>
    </source>
</evidence>
<dbReference type="CDD" id="cd02440">
    <property type="entry name" value="AdoMet_MTases"/>
    <property type="match status" value="1"/>
</dbReference>
<evidence type="ECO:0000256" key="8">
    <source>
        <dbReference type="SAM" id="MobiDB-lite"/>
    </source>
</evidence>
<proteinExistence type="predicted"/>
<dbReference type="Pfam" id="PF13847">
    <property type="entry name" value="Methyltransf_31"/>
    <property type="match status" value="1"/>
</dbReference>
<dbReference type="GO" id="GO:0005634">
    <property type="term" value="C:nucleus"/>
    <property type="evidence" value="ECO:0007669"/>
    <property type="project" value="TreeGrafter"/>
</dbReference>
<protein>
    <recommendedName>
        <fullName evidence="1">type I protein arginine methyltransferase</fullName>
        <ecNumber evidence="1">2.1.1.319</ecNumber>
    </recommendedName>
</protein>
<accession>A0A9P6KC24</accession>
<evidence type="ECO:0000256" key="1">
    <source>
        <dbReference type="ARBA" id="ARBA00011925"/>
    </source>
</evidence>
<dbReference type="InterPro" id="IPR036236">
    <property type="entry name" value="Znf_C2H2_sf"/>
</dbReference>
<dbReference type="InterPro" id="IPR029063">
    <property type="entry name" value="SAM-dependent_MTases_sf"/>
</dbReference>
<dbReference type="EC" id="2.1.1.319" evidence="1"/>
<dbReference type="Pfam" id="PF22528">
    <property type="entry name" value="PRMT_C"/>
    <property type="match status" value="1"/>
</dbReference>
<dbReference type="OrthoDB" id="7848332at2759"/>
<dbReference type="InterPro" id="IPR025799">
    <property type="entry name" value="Arg_MeTrfase"/>
</dbReference>
<dbReference type="Gene3D" id="2.70.160.11">
    <property type="entry name" value="Hnrnp arginine n-methyltransferase1"/>
    <property type="match status" value="1"/>
</dbReference>
<dbReference type="GO" id="GO:0042054">
    <property type="term" value="F:histone methyltransferase activity"/>
    <property type="evidence" value="ECO:0007669"/>
    <property type="project" value="TreeGrafter"/>
</dbReference>
<feature type="domain" description="Protein arginine N-methyltransferase" evidence="10">
    <location>
        <begin position="461"/>
        <end position="639"/>
    </location>
</feature>
<dbReference type="GO" id="GO:0035242">
    <property type="term" value="F:protein-arginine omega-N asymmetric methyltransferase activity"/>
    <property type="evidence" value="ECO:0007669"/>
    <property type="project" value="UniProtKB-EC"/>
</dbReference>
<keyword evidence="2 7" id="KW-0489">Methyltransferase</keyword>
<evidence type="ECO:0000313" key="12">
    <source>
        <dbReference type="Proteomes" id="UP000780801"/>
    </source>
</evidence>
<comment type="caution">
    <text evidence="11">The sequence shown here is derived from an EMBL/GenBank/DDBJ whole genome shotgun (WGS) entry which is preliminary data.</text>
</comment>
<dbReference type="AlphaFoldDB" id="A0A9P6KC24"/>
<comment type="catalytic activity">
    <reaction evidence="6">
        <text>L-arginyl-[protein] + S-adenosyl-L-methionine = N(omega)-methyl-L-arginyl-[protein] + S-adenosyl-L-homocysteine + H(+)</text>
        <dbReference type="Rhea" id="RHEA:48100"/>
        <dbReference type="Rhea" id="RHEA-COMP:10532"/>
        <dbReference type="Rhea" id="RHEA-COMP:11990"/>
        <dbReference type="ChEBI" id="CHEBI:15378"/>
        <dbReference type="ChEBI" id="CHEBI:29965"/>
        <dbReference type="ChEBI" id="CHEBI:57856"/>
        <dbReference type="ChEBI" id="CHEBI:59789"/>
        <dbReference type="ChEBI" id="CHEBI:65280"/>
    </reaction>
    <physiologicalReaction direction="left-to-right" evidence="6">
        <dbReference type="Rhea" id="RHEA:48101"/>
    </physiologicalReaction>
</comment>
<dbReference type="SUPFAM" id="SSF57667">
    <property type="entry name" value="beta-beta-alpha zinc fingers"/>
    <property type="match status" value="1"/>
</dbReference>
<name>A0A9P6KC24_9FUNG</name>
<keyword evidence="3 7" id="KW-0808">Transferase</keyword>
<dbReference type="FunFam" id="3.40.50.150:FF:000003">
    <property type="entry name" value="Blast:Protein arginine N-methyltransferase 1"/>
    <property type="match status" value="1"/>
</dbReference>
<comment type="catalytic activity">
    <reaction evidence="5">
        <text>L-arginyl-[protein] + 2 S-adenosyl-L-methionine = N(omega),N(omega)-dimethyl-L-arginyl-[protein] + 2 S-adenosyl-L-homocysteine + 2 H(+)</text>
        <dbReference type="Rhea" id="RHEA:48096"/>
        <dbReference type="Rhea" id="RHEA-COMP:10532"/>
        <dbReference type="Rhea" id="RHEA-COMP:11991"/>
        <dbReference type="ChEBI" id="CHEBI:15378"/>
        <dbReference type="ChEBI" id="CHEBI:29965"/>
        <dbReference type="ChEBI" id="CHEBI:57856"/>
        <dbReference type="ChEBI" id="CHEBI:59789"/>
        <dbReference type="ChEBI" id="CHEBI:61897"/>
        <dbReference type="EC" id="2.1.1.319"/>
    </reaction>
    <physiologicalReaction direction="left-to-right" evidence="5">
        <dbReference type="Rhea" id="RHEA:48097"/>
    </physiologicalReaction>
</comment>
<dbReference type="Gene3D" id="3.40.50.150">
    <property type="entry name" value="Vaccinia Virus protein VP39"/>
    <property type="match status" value="1"/>
</dbReference>
<dbReference type="EMBL" id="JAABOA010002815">
    <property type="protein sequence ID" value="KAF9579371.1"/>
    <property type="molecule type" value="Genomic_DNA"/>
</dbReference>
<evidence type="ECO:0000256" key="5">
    <source>
        <dbReference type="ARBA" id="ARBA00047384"/>
    </source>
</evidence>
<evidence type="ECO:0000256" key="4">
    <source>
        <dbReference type="ARBA" id="ARBA00022691"/>
    </source>
</evidence>
<sequence>MSHRILQASSSSPSTPFDEARRSSTISQSAYAASEYSESEYGDEGDIAWDDWADDDDDNLHVPESKCLFCSNTQPSARETFQHCKTVHGFDFVAIRHGLRLDFYQSIRLINSVRQLALDHGFDESTTVAAAKDGEPLAQLGNLTGKESFLNDDAFLRPVLEDDSLMFEFEDVEYEGEDDQESAQHGKSDRPAYMDDTEFILAGGKVKRLEYSFGEDSIQPTTELEAKLLKMLRHTEEKLFAVEVQLHTTESQFEAYRAQVKESFFDSLLLDDGTRSVLSEVSASGRSVVGDDDEALAKKQSLSKALASVPQDEGNYYFNSYASSDIHQQMLNDRVRTEGYRDYIYENKDVFKGKTVLDVGCGTGILSMFAAKAGAAKVYSVDNSDIIEKARENITENGFENVITLVRGRIEEIRLPCKVDIIISEWMGYFLLYEAMLDSVLVARDRFLAPGGILAPSQTRILFTATNDESFLDNNIHYWSDVYGFKMSSMQQGVLHEAMVDFVSPDTIVTDTVSIKDLPHQTITIEGLDFVTDFALEMQRDDQVSAFVGYFDTWFTRDGQDVPLDVGISKDELKKHRMNGFTTGPVPTAAEETHWKQTMFVLEKAIELKKGDKIRGTFYCKKNQRNPRALDLRIVYEVQRVQKLESQEDEKADLKFFLR</sequence>
<keyword evidence="12" id="KW-1185">Reference proteome</keyword>
<dbReference type="PROSITE" id="PS51678">
    <property type="entry name" value="SAM_MT_PRMT"/>
    <property type="match status" value="1"/>
</dbReference>
<evidence type="ECO:0000256" key="6">
    <source>
        <dbReference type="ARBA" id="ARBA00049303"/>
    </source>
</evidence>